<keyword evidence="1" id="KW-1133">Transmembrane helix</keyword>
<geneLocation type="plasmid" evidence="2 3">
    <name>pTPEN01</name>
</geneLocation>
<protein>
    <submittedName>
        <fullName evidence="2">Uncharacterized protein</fullName>
    </submittedName>
</protein>
<keyword evidence="1" id="KW-0812">Transmembrane</keyword>
<organism evidence="2 3">
    <name type="scientific">Thermofilum pendens (strain DSM 2475 / Hrk 5)</name>
    <dbReference type="NCBI Taxonomy" id="368408"/>
    <lineage>
        <taxon>Archaea</taxon>
        <taxon>Thermoproteota</taxon>
        <taxon>Thermoprotei</taxon>
        <taxon>Thermofilales</taxon>
        <taxon>Thermofilaceae</taxon>
        <taxon>Thermofilum</taxon>
    </lineage>
</organism>
<evidence type="ECO:0000313" key="2">
    <source>
        <dbReference type="EMBL" id="ABL79254.1"/>
    </source>
</evidence>
<evidence type="ECO:0000256" key="1">
    <source>
        <dbReference type="SAM" id="Phobius"/>
    </source>
</evidence>
<feature type="transmembrane region" description="Helical" evidence="1">
    <location>
        <begin position="42"/>
        <end position="58"/>
    </location>
</feature>
<feature type="transmembrane region" description="Helical" evidence="1">
    <location>
        <begin position="65"/>
        <end position="87"/>
    </location>
</feature>
<reference evidence="3" key="1">
    <citation type="journal article" date="2008" name="J. Bacteriol.">
        <title>Genome sequence of Thermofilum pendens reveals an exceptional loss of biosynthetic pathways without genome reduction.</title>
        <authorList>
            <person name="Anderson I."/>
            <person name="Rodriguez J."/>
            <person name="Susanti D."/>
            <person name="Porat I."/>
            <person name="Reich C."/>
            <person name="Ulrich L.E."/>
            <person name="Elkins J.G."/>
            <person name="Mavromatis K."/>
            <person name="Lykidis A."/>
            <person name="Kim E."/>
            <person name="Thompson L.S."/>
            <person name="Nolan M."/>
            <person name="Land M."/>
            <person name="Copeland A."/>
            <person name="Lapidus A."/>
            <person name="Lucas S."/>
            <person name="Detter C."/>
            <person name="Zhulin I.B."/>
            <person name="Olsen G.J."/>
            <person name="Whitman W."/>
            <person name="Mukhopadhyay B."/>
            <person name="Bristow J."/>
            <person name="Kyrpides N."/>
        </authorList>
    </citation>
    <scope>NUCLEOTIDE SEQUENCE [LARGE SCALE GENOMIC DNA]</scope>
    <source>
        <strain evidence="3">DSM 2475 / Hrk 5</strain>
        <plasmid evidence="3">pTPEN01</plasmid>
    </source>
</reference>
<keyword evidence="1" id="KW-0472">Membrane</keyword>
<proteinExistence type="predicted"/>
<feature type="transmembrane region" description="Helical" evidence="1">
    <location>
        <begin position="20"/>
        <end position="36"/>
    </location>
</feature>
<dbReference type="Proteomes" id="UP000000641">
    <property type="component" value="Plasmid pTPEN01"/>
</dbReference>
<gene>
    <name evidence="2" type="ordered locus">Tpen_1859</name>
</gene>
<accession>A1S1C4</accession>
<feature type="transmembrane region" description="Helical" evidence="1">
    <location>
        <begin position="99"/>
        <end position="121"/>
    </location>
</feature>
<keyword evidence="3" id="KW-1185">Reference proteome</keyword>
<sequence>MRRLIELVKVLRKHKRVLKAGTAFAASVVALGVLWVTSPLHFLFALYVVTGLLFLAVLHGLDKTFAFLPFALMVFLITGLTGLSALLLTGSYGLHRYDLQLQIVAGSIAAVTAYLSVYWLVPRGKFEVIEGYGEQFLDEVRRVFERPPDERKVLEAKKALKAGASPL</sequence>
<dbReference type="GeneID" id="4600337"/>
<dbReference type="EnsemblBacteria" id="ABL79254">
    <property type="protein sequence ID" value="ABL79254"/>
    <property type="gene ID" value="Tpen_1859"/>
</dbReference>
<evidence type="ECO:0000313" key="3">
    <source>
        <dbReference type="Proteomes" id="UP000000641"/>
    </source>
</evidence>
<name>A1S1C4_THEPD</name>
<dbReference type="HOGENOM" id="CLU_1590978_0_0_2"/>
<dbReference type="AlphaFoldDB" id="A1S1C4"/>
<dbReference type="KEGG" id="tpe:Tpen_1859"/>
<dbReference type="RefSeq" id="WP_011751379.1">
    <property type="nucleotide sequence ID" value="NC_008696.1"/>
</dbReference>
<dbReference type="EMBL" id="CP000506">
    <property type="protein sequence ID" value="ABL79254.1"/>
    <property type="molecule type" value="Genomic_DNA"/>
</dbReference>
<keyword evidence="2" id="KW-0614">Plasmid</keyword>